<dbReference type="InterPro" id="IPR011992">
    <property type="entry name" value="EF-hand-dom_pair"/>
</dbReference>
<dbReference type="EMBL" id="LRBV02000010">
    <property type="status" value="NOT_ANNOTATED_CDS"/>
    <property type="molecule type" value="Genomic_DNA"/>
</dbReference>
<dbReference type="CDD" id="cd00051">
    <property type="entry name" value="EFh"/>
    <property type="match status" value="2"/>
</dbReference>
<dbReference type="AlphaFoldDB" id="A0A7N2MQL0"/>
<gene>
    <name evidence="6" type="primary">LOC115962693</name>
</gene>
<keyword evidence="2" id="KW-0677">Repeat</keyword>
<dbReference type="Pfam" id="PF13499">
    <property type="entry name" value="EF-hand_7"/>
    <property type="match status" value="2"/>
</dbReference>
<dbReference type="SUPFAM" id="SSF47473">
    <property type="entry name" value="EF-hand"/>
    <property type="match status" value="1"/>
</dbReference>
<feature type="region of interest" description="Disordered" evidence="4">
    <location>
        <begin position="1"/>
        <end position="33"/>
    </location>
</feature>
<evidence type="ECO:0000256" key="3">
    <source>
        <dbReference type="ARBA" id="ARBA00022837"/>
    </source>
</evidence>
<dbReference type="InterPro" id="IPR018247">
    <property type="entry name" value="EF_Hand_1_Ca_BS"/>
</dbReference>
<dbReference type="Gene3D" id="1.10.238.10">
    <property type="entry name" value="EF-hand"/>
    <property type="match status" value="2"/>
</dbReference>
<dbReference type="InterPro" id="IPR002048">
    <property type="entry name" value="EF_hand_dom"/>
</dbReference>
<proteinExistence type="predicted"/>
<feature type="domain" description="EF-hand" evidence="5">
    <location>
        <begin position="141"/>
        <end position="176"/>
    </location>
</feature>
<dbReference type="PROSITE" id="PS00018">
    <property type="entry name" value="EF_HAND_1"/>
    <property type="match status" value="4"/>
</dbReference>
<dbReference type="GeneID" id="115962693"/>
<evidence type="ECO:0000256" key="4">
    <source>
        <dbReference type="SAM" id="MobiDB-lite"/>
    </source>
</evidence>
<dbReference type="FunFam" id="1.10.238.10:FF:000203">
    <property type="entry name" value="Probable calcium-binding protein CML27"/>
    <property type="match status" value="1"/>
</dbReference>
<dbReference type="SMART" id="SM00054">
    <property type="entry name" value="EFh"/>
    <property type="match status" value="4"/>
</dbReference>
<dbReference type="GO" id="GO:0005509">
    <property type="term" value="F:calcium ion binding"/>
    <property type="evidence" value="ECO:0007669"/>
    <property type="project" value="InterPro"/>
</dbReference>
<dbReference type="RefSeq" id="XP_030937437.1">
    <property type="nucleotide sequence ID" value="XM_031081577.1"/>
</dbReference>
<evidence type="ECO:0000256" key="1">
    <source>
        <dbReference type="ARBA" id="ARBA00022723"/>
    </source>
</evidence>
<keyword evidence="3" id="KW-0106">Calcium</keyword>
<keyword evidence="7" id="KW-1185">Reference proteome</keyword>
<feature type="domain" description="EF-hand" evidence="5">
    <location>
        <begin position="105"/>
        <end position="140"/>
    </location>
</feature>
<dbReference type="Gramene" id="QL10p028410:mrna">
    <property type="protein sequence ID" value="QL10p028410:mrna:CDS:1"/>
    <property type="gene ID" value="QL10p028410"/>
</dbReference>
<dbReference type="InParanoid" id="A0A7N2MQL0"/>
<dbReference type="OrthoDB" id="26525at2759"/>
<dbReference type="Proteomes" id="UP000594261">
    <property type="component" value="Chromosome 10"/>
</dbReference>
<dbReference type="PROSITE" id="PS50222">
    <property type="entry name" value="EF_HAND_2"/>
    <property type="match status" value="4"/>
</dbReference>
<protein>
    <recommendedName>
        <fullName evidence="5">EF-hand domain-containing protein</fullName>
    </recommendedName>
</protein>
<dbReference type="EnsemblPlants" id="QL10p028410:mrna">
    <property type="protein sequence ID" value="QL10p028410:mrna:CDS:1"/>
    <property type="gene ID" value="QL10p028410"/>
</dbReference>
<evidence type="ECO:0000313" key="7">
    <source>
        <dbReference type="Proteomes" id="UP000594261"/>
    </source>
</evidence>
<reference evidence="6 7" key="1">
    <citation type="journal article" date="2016" name="G3 (Bethesda)">
        <title>First Draft Assembly and Annotation of the Genome of a California Endemic Oak Quercus lobata Nee (Fagaceae).</title>
        <authorList>
            <person name="Sork V.L."/>
            <person name="Fitz-Gibbon S.T."/>
            <person name="Puiu D."/>
            <person name="Crepeau M."/>
            <person name="Gugger P.F."/>
            <person name="Sherman R."/>
            <person name="Stevens K."/>
            <person name="Langley C.H."/>
            <person name="Pellegrini M."/>
            <person name="Salzberg S.L."/>
        </authorList>
    </citation>
    <scope>NUCLEOTIDE SEQUENCE [LARGE SCALE GENOMIC DNA]</scope>
    <source>
        <strain evidence="6 7">cv. SW786</strain>
    </source>
</reference>
<evidence type="ECO:0000256" key="2">
    <source>
        <dbReference type="ARBA" id="ARBA00022737"/>
    </source>
</evidence>
<dbReference type="OMA" id="CSIDECH"/>
<feature type="domain" description="EF-hand" evidence="5">
    <location>
        <begin position="68"/>
        <end position="103"/>
    </location>
</feature>
<dbReference type="PANTHER" id="PTHR10891">
    <property type="entry name" value="EF-HAND CALCIUM-BINDING DOMAIN CONTAINING PROTEIN"/>
    <property type="match status" value="1"/>
</dbReference>
<dbReference type="InterPro" id="IPR039647">
    <property type="entry name" value="EF_hand_pair_protein_CML-like"/>
</dbReference>
<accession>A0A7N2MQL0</accession>
<keyword evidence="1" id="KW-0479">Metal-binding</keyword>
<organism evidence="6 7">
    <name type="scientific">Quercus lobata</name>
    <name type="common">Valley oak</name>
    <dbReference type="NCBI Taxonomy" id="97700"/>
    <lineage>
        <taxon>Eukaryota</taxon>
        <taxon>Viridiplantae</taxon>
        <taxon>Streptophyta</taxon>
        <taxon>Embryophyta</taxon>
        <taxon>Tracheophyta</taxon>
        <taxon>Spermatophyta</taxon>
        <taxon>Magnoliopsida</taxon>
        <taxon>eudicotyledons</taxon>
        <taxon>Gunneridae</taxon>
        <taxon>Pentapetalae</taxon>
        <taxon>rosids</taxon>
        <taxon>fabids</taxon>
        <taxon>Fagales</taxon>
        <taxon>Fagaceae</taxon>
        <taxon>Quercus</taxon>
    </lineage>
</organism>
<dbReference type="KEGG" id="qlo:115962693"/>
<evidence type="ECO:0000259" key="5">
    <source>
        <dbReference type="PROSITE" id="PS50222"/>
    </source>
</evidence>
<sequence>MATNSAPLNSSSTQNKPSPSPSPSPSSLSIQSKEEVEKVFNRFDTNGDGKISVTELGAVFSSLGSSFSDEDELRRIMDELDSDHDGFISLTEFAAFCSSSSAEDGGLSELRDAFKLYDQDQNGLISASELHLVLNRLGMNCSVEDCHRMIRSVDSDGDGNVNFEEFQKMMTTANANNSNASPL</sequence>
<feature type="domain" description="EF-hand" evidence="5">
    <location>
        <begin position="31"/>
        <end position="66"/>
    </location>
</feature>
<reference evidence="6" key="2">
    <citation type="submission" date="2021-01" db="UniProtKB">
        <authorList>
            <consortium name="EnsemblPlants"/>
        </authorList>
    </citation>
    <scope>IDENTIFICATION</scope>
</reference>
<evidence type="ECO:0000313" key="6">
    <source>
        <dbReference type="EnsemblPlants" id="QL10p028410:mrna:CDS:1"/>
    </source>
</evidence>
<name>A0A7N2MQL0_QUELO</name>